<comment type="caution">
    <text evidence="1">The sequence shown here is derived from an EMBL/GenBank/DDBJ whole genome shotgun (WGS) entry which is preliminary data.</text>
</comment>
<reference evidence="1 2" key="1">
    <citation type="submission" date="2016-10" db="EMBL/GenBank/DDBJ databases">
        <title>The genome sequence of Colletotrichum fioriniae PJ7.</title>
        <authorList>
            <person name="Baroncelli R."/>
        </authorList>
    </citation>
    <scope>NUCLEOTIDE SEQUENCE [LARGE SCALE GENOMIC DNA]</scope>
    <source>
        <strain evidence="1">Col 31</strain>
    </source>
</reference>
<evidence type="ECO:0000313" key="2">
    <source>
        <dbReference type="Proteomes" id="UP001239795"/>
    </source>
</evidence>
<name>A0AAI9XI99_9PEZI</name>
<sequence length="254" mass="27756">MLDQRPLGLFCDRLCIWSISHFCSASSSCCAVSREGLRSWPPQSALAAGPPPVSSILLLSTAWGAQLGSQPVLRTRIDILLTQLVTCGLGFGRFRHRTSPEACVPPRQGQDTRLSARTKQRSIAMDMIGFISLTTEERELHRQLSPLPILYSHCSACAVGMGHTQLLPATSDQRTCAPKSKSGQDRQHMDFALLLRQKPAVGKQRKLTMRRPHSPAFTASRFSEPAFSSRQVTLACCQLAKGGTAHHHLATTGD</sequence>
<dbReference type="PROSITE" id="PS51257">
    <property type="entry name" value="PROKAR_LIPOPROTEIN"/>
    <property type="match status" value="1"/>
</dbReference>
<evidence type="ECO:0000313" key="1">
    <source>
        <dbReference type="EMBL" id="KAK1449955.1"/>
    </source>
</evidence>
<proteinExistence type="predicted"/>
<gene>
    <name evidence="1" type="ORF">CMEL01_07291</name>
</gene>
<dbReference type="AlphaFoldDB" id="A0AAI9XI99"/>
<keyword evidence="2" id="KW-1185">Reference proteome</keyword>
<protein>
    <submittedName>
        <fullName evidence="1">Uncharacterized protein</fullName>
    </submittedName>
</protein>
<dbReference type="EMBL" id="MLGG01000057">
    <property type="protein sequence ID" value="KAK1449955.1"/>
    <property type="molecule type" value="Genomic_DNA"/>
</dbReference>
<accession>A0AAI9XI99</accession>
<organism evidence="1 2">
    <name type="scientific">Colletotrichum melonis</name>
    <dbReference type="NCBI Taxonomy" id="1209925"/>
    <lineage>
        <taxon>Eukaryota</taxon>
        <taxon>Fungi</taxon>
        <taxon>Dikarya</taxon>
        <taxon>Ascomycota</taxon>
        <taxon>Pezizomycotina</taxon>
        <taxon>Sordariomycetes</taxon>
        <taxon>Hypocreomycetidae</taxon>
        <taxon>Glomerellales</taxon>
        <taxon>Glomerellaceae</taxon>
        <taxon>Colletotrichum</taxon>
        <taxon>Colletotrichum acutatum species complex</taxon>
    </lineage>
</organism>
<dbReference type="Proteomes" id="UP001239795">
    <property type="component" value="Unassembled WGS sequence"/>
</dbReference>